<dbReference type="Pfam" id="PF13648">
    <property type="entry name" value="Lipocalin_4"/>
    <property type="match status" value="1"/>
</dbReference>
<gene>
    <name evidence="3" type="ORF">IPO85_15410</name>
</gene>
<feature type="signal peptide" evidence="1">
    <location>
        <begin position="1"/>
        <end position="20"/>
    </location>
</feature>
<evidence type="ECO:0000259" key="2">
    <source>
        <dbReference type="Pfam" id="PF13648"/>
    </source>
</evidence>
<feature type="chain" id="PRO_5039546530" evidence="1">
    <location>
        <begin position="21"/>
        <end position="175"/>
    </location>
</feature>
<evidence type="ECO:0000313" key="3">
    <source>
        <dbReference type="EMBL" id="MBK9718870.1"/>
    </source>
</evidence>
<evidence type="ECO:0000313" key="4">
    <source>
        <dbReference type="Proteomes" id="UP000808349"/>
    </source>
</evidence>
<evidence type="ECO:0000256" key="1">
    <source>
        <dbReference type="SAM" id="SignalP"/>
    </source>
</evidence>
<sequence length="175" mass="18930">MKIIKLTALAFFLMSIFACNKDEDSISSDELVGTWNLTDYHYTGSSTTTVSATGQTLTVFYTGVANNFVDPKMIITSNPNTFTTTGSYNIKLTNNPGSGEVITNQPINSNETGTWVKNGNKLIFSSASTKDVAEFEILTLTSTTLSLKFQKEVNQILGAGVTSKSNTTGFGTYTR</sequence>
<comment type="caution">
    <text evidence="3">The sequence shown here is derived from an EMBL/GenBank/DDBJ whole genome shotgun (WGS) entry which is preliminary data.</text>
</comment>
<organism evidence="3 4">
    <name type="scientific">Candidatus Defluviibacterium haderslevense</name>
    <dbReference type="NCBI Taxonomy" id="2981993"/>
    <lineage>
        <taxon>Bacteria</taxon>
        <taxon>Pseudomonadati</taxon>
        <taxon>Bacteroidota</taxon>
        <taxon>Saprospiria</taxon>
        <taxon>Saprospirales</taxon>
        <taxon>Saprospiraceae</taxon>
        <taxon>Candidatus Defluviibacterium</taxon>
    </lineage>
</organism>
<dbReference type="Proteomes" id="UP000808349">
    <property type="component" value="Unassembled WGS sequence"/>
</dbReference>
<dbReference type="EMBL" id="JADKFW010000013">
    <property type="protein sequence ID" value="MBK9718870.1"/>
    <property type="molecule type" value="Genomic_DNA"/>
</dbReference>
<dbReference type="AlphaFoldDB" id="A0A9D7XFF8"/>
<name>A0A9D7XFF8_9BACT</name>
<accession>A0A9D7XFF8</accession>
<keyword evidence="1" id="KW-0732">Signal</keyword>
<dbReference type="PROSITE" id="PS51257">
    <property type="entry name" value="PROKAR_LIPOPROTEIN"/>
    <property type="match status" value="1"/>
</dbReference>
<dbReference type="InterPro" id="IPR024311">
    <property type="entry name" value="Lipocalin-like"/>
</dbReference>
<protein>
    <submittedName>
        <fullName evidence="3">Lipocalin family protein</fullName>
    </submittedName>
</protein>
<feature type="domain" description="Lipocalin-like" evidence="2">
    <location>
        <begin position="31"/>
        <end position="147"/>
    </location>
</feature>
<reference evidence="3 4" key="1">
    <citation type="submission" date="2020-10" db="EMBL/GenBank/DDBJ databases">
        <title>Connecting structure to function with the recovery of over 1000 high-quality activated sludge metagenome-assembled genomes encoding full-length rRNA genes using long-read sequencing.</title>
        <authorList>
            <person name="Singleton C.M."/>
            <person name="Petriglieri F."/>
            <person name="Kristensen J.M."/>
            <person name="Kirkegaard R.H."/>
            <person name="Michaelsen T.Y."/>
            <person name="Andersen M.H."/>
            <person name="Karst S.M."/>
            <person name="Dueholm M.S."/>
            <person name="Nielsen P.H."/>
            <person name="Albertsen M."/>
        </authorList>
    </citation>
    <scope>NUCLEOTIDE SEQUENCE [LARGE SCALE GENOMIC DNA]</scope>
    <source>
        <strain evidence="3">Ribe_18-Q3-R11-54_BAT3C.373</strain>
    </source>
</reference>
<proteinExistence type="predicted"/>